<dbReference type="Pfam" id="PF01242">
    <property type="entry name" value="PTPS"/>
    <property type="match status" value="1"/>
</dbReference>
<organism evidence="1">
    <name type="scientific">marine metagenome</name>
    <dbReference type="NCBI Taxonomy" id="408172"/>
    <lineage>
        <taxon>unclassified sequences</taxon>
        <taxon>metagenomes</taxon>
        <taxon>ecological metagenomes</taxon>
    </lineage>
</organism>
<dbReference type="EMBL" id="UINC01064427">
    <property type="protein sequence ID" value="SVB93086.1"/>
    <property type="molecule type" value="Genomic_DNA"/>
</dbReference>
<dbReference type="SUPFAM" id="SSF55620">
    <property type="entry name" value="Tetrahydrobiopterin biosynthesis enzymes-like"/>
    <property type="match status" value="1"/>
</dbReference>
<dbReference type="InterPro" id="IPR038418">
    <property type="entry name" value="6-PTP_synth/QueD_sf"/>
</dbReference>
<dbReference type="InterPro" id="IPR007115">
    <property type="entry name" value="6-PTP_synth/QueD"/>
</dbReference>
<name>A0A382I0G7_9ZZZZ</name>
<dbReference type="Gene3D" id="3.30.479.10">
    <property type="entry name" value="6-pyruvoyl tetrahydropterin synthase/QueD"/>
    <property type="match status" value="1"/>
</dbReference>
<reference evidence="1" key="1">
    <citation type="submission" date="2018-05" db="EMBL/GenBank/DDBJ databases">
        <authorList>
            <person name="Lanie J.A."/>
            <person name="Ng W.-L."/>
            <person name="Kazmierczak K.M."/>
            <person name="Andrzejewski T.M."/>
            <person name="Davidsen T.M."/>
            <person name="Wayne K.J."/>
            <person name="Tettelin H."/>
            <person name="Glass J.I."/>
            <person name="Rusch D."/>
            <person name="Podicherti R."/>
            <person name="Tsui H.-C.T."/>
            <person name="Winkler M.E."/>
        </authorList>
    </citation>
    <scope>NUCLEOTIDE SEQUENCE</scope>
</reference>
<protein>
    <recommendedName>
        <fullName evidence="2">6-carboxy-5,6,7,8-tetrahydropterin synthase</fullName>
    </recommendedName>
</protein>
<gene>
    <name evidence="1" type="ORF">METZ01_LOCUS245940</name>
</gene>
<evidence type="ECO:0000313" key="1">
    <source>
        <dbReference type="EMBL" id="SVB93086.1"/>
    </source>
</evidence>
<sequence>MKLTITASIHARWGHRVDDLIHTHAWTVEATLEGPLDSKKVYPADDLEKILTDAVEPWLGYYLTEKDVGIWKGYKPLIWAKEPTVEEITRNLWNHLSEKIPTLTGVSLIESSEFDRCRKVSLTIN</sequence>
<accession>A0A382I0G7</accession>
<proteinExistence type="predicted"/>
<dbReference type="AlphaFoldDB" id="A0A382I0G7"/>
<evidence type="ECO:0008006" key="2">
    <source>
        <dbReference type="Google" id="ProtNLM"/>
    </source>
</evidence>